<protein>
    <submittedName>
        <fullName evidence="1">Low-specificity L-threonine aldolase</fullName>
    </submittedName>
</protein>
<dbReference type="AlphaFoldDB" id="A0A5P0JIR1"/>
<organism evidence="1 2">
    <name type="scientific">Escherichia coli</name>
    <dbReference type="NCBI Taxonomy" id="562"/>
    <lineage>
        <taxon>Bacteria</taxon>
        <taxon>Pseudomonadati</taxon>
        <taxon>Pseudomonadota</taxon>
        <taxon>Gammaproteobacteria</taxon>
        <taxon>Enterobacterales</taxon>
        <taxon>Enterobacteriaceae</taxon>
        <taxon>Escherichia</taxon>
    </lineage>
</organism>
<sequence>NMLFVRVGEENAAALGEYMKARNVLINASPIVRLVTHLDVSREQLPEVAAHWRAFLAR</sequence>
<accession>A0A5P0JIR1</accession>
<dbReference type="EMBL" id="RYCF01000803">
    <property type="protein sequence ID" value="MQK28578.1"/>
    <property type="molecule type" value="Genomic_DNA"/>
</dbReference>
<feature type="non-terminal residue" evidence="1">
    <location>
        <position position="1"/>
    </location>
</feature>
<evidence type="ECO:0000313" key="1">
    <source>
        <dbReference type="EMBL" id="MQK28578.1"/>
    </source>
</evidence>
<evidence type="ECO:0000313" key="2">
    <source>
        <dbReference type="Proteomes" id="UP000359125"/>
    </source>
</evidence>
<dbReference type="Proteomes" id="UP000359125">
    <property type="component" value="Unassembled WGS sequence"/>
</dbReference>
<name>A0A5P0JIR1_ECOLX</name>
<gene>
    <name evidence="1" type="ORF">EIZ93_31305</name>
</gene>
<reference evidence="1 2" key="1">
    <citation type="journal article" date="2019" name="Environ. Health Perspect.">
        <title>Inter-host Transmission of Carbapenemase-Producing Escherichia coli among Humans and Backyard Animals.</title>
        <authorList>
            <person name="Li J."/>
            <person name="Bi Z."/>
            <person name="Ma S."/>
            <person name="Chen B."/>
            <person name="Cai C."/>
            <person name="He J."/>
            <person name="Schwarz S."/>
            <person name="Sun C."/>
            <person name="Zhou Y."/>
            <person name="Yin J."/>
            <person name="Hulth A."/>
            <person name="Wang Y."/>
            <person name="Shen Z."/>
            <person name="Wang S."/>
            <person name="Wu C."/>
            <person name="Nilsson L.E."/>
            <person name="Walsh T.R."/>
            <person name="Borjesson S."/>
            <person name="Shen J."/>
            <person name="Sun Q."/>
            <person name="Wang Y."/>
        </authorList>
    </citation>
    <scope>NUCLEOTIDE SEQUENCE [LARGE SCALE GENOMIC DNA]</scope>
    <source>
        <strain evidence="1 2">A016f</strain>
    </source>
</reference>
<comment type="caution">
    <text evidence="1">The sequence shown here is derived from an EMBL/GenBank/DDBJ whole genome shotgun (WGS) entry which is preliminary data.</text>
</comment>
<dbReference type="Gene3D" id="3.90.1150.10">
    <property type="entry name" value="Aspartate Aminotransferase, domain 1"/>
    <property type="match status" value="1"/>
</dbReference>
<dbReference type="InterPro" id="IPR015422">
    <property type="entry name" value="PyrdxlP-dep_Trfase_small"/>
</dbReference>
<proteinExistence type="predicted"/>